<evidence type="ECO:0000313" key="1">
    <source>
        <dbReference type="EMBL" id="JAD61470.1"/>
    </source>
</evidence>
<sequence length="48" mass="5370">MQICITINKLIYSKLVKGLLTEQSHEPRLVALPSCVVGRFAFIFCTST</sequence>
<reference evidence="1" key="2">
    <citation type="journal article" date="2015" name="Data Brief">
        <title>Shoot transcriptome of the giant reed, Arundo donax.</title>
        <authorList>
            <person name="Barrero R.A."/>
            <person name="Guerrero F.D."/>
            <person name="Moolhuijzen P."/>
            <person name="Goolsby J.A."/>
            <person name="Tidwell J."/>
            <person name="Bellgard S.E."/>
            <person name="Bellgard M.I."/>
        </authorList>
    </citation>
    <scope>NUCLEOTIDE SEQUENCE</scope>
    <source>
        <tissue evidence="1">Shoot tissue taken approximately 20 cm above the soil surface</tissue>
    </source>
</reference>
<reference evidence="1" key="1">
    <citation type="submission" date="2014-09" db="EMBL/GenBank/DDBJ databases">
        <authorList>
            <person name="Magalhaes I.L.F."/>
            <person name="Oliveira U."/>
            <person name="Santos F.R."/>
            <person name="Vidigal T.H.D.A."/>
            <person name="Brescovit A.D."/>
            <person name="Santos A.J."/>
        </authorList>
    </citation>
    <scope>NUCLEOTIDE SEQUENCE</scope>
    <source>
        <tissue evidence="1">Shoot tissue taken approximately 20 cm above the soil surface</tissue>
    </source>
</reference>
<protein>
    <submittedName>
        <fullName evidence="1">Uncharacterized protein</fullName>
    </submittedName>
</protein>
<accession>A0A0A9BJR7</accession>
<dbReference type="AlphaFoldDB" id="A0A0A9BJR7"/>
<proteinExistence type="predicted"/>
<name>A0A0A9BJR7_ARUDO</name>
<dbReference type="EMBL" id="GBRH01236425">
    <property type="protein sequence ID" value="JAD61470.1"/>
    <property type="molecule type" value="Transcribed_RNA"/>
</dbReference>
<organism evidence="1">
    <name type="scientific">Arundo donax</name>
    <name type="common">Giant reed</name>
    <name type="synonym">Donax arundinaceus</name>
    <dbReference type="NCBI Taxonomy" id="35708"/>
    <lineage>
        <taxon>Eukaryota</taxon>
        <taxon>Viridiplantae</taxon>
        <taxon>Streptophyta</taxon>
        <taxon>Embryophyta</taxon>
        <taxon>Tracheophyta</taxon>
        <taxon>Spermatophyta</taxon>
        <taxon>Magnoliopsida</taxon>
        <taxon>Liliopsida</taxon>
        <taxon>Poales</taxon>
        <taxon>Poaceae</taxon>
        <taxon>PACMAD clade</taxon>
        <taxon>Arundinoideae</taxon>
        <taxon>Arundineae</taxon>
        <taxon>Arundo</taxon>
    </lineage>
</organism>